<evidence type="ECO:0000256" key="1">
    <source>
        <dbReference type="ARBA" id="ARBA00001968"/>
    </source>
</evidence>
<sequence>MERNLWCEGYMMYDGTIVVLYCQPSHQGQGYYTYKANYGLNVQIGNAPSNLRIVDGHTGATHDSYAFESTCAYKYPGVLFKGDEFAWGDSAYAVSPRMMPIHKKPAADLYENQKFDKAVSHIRV</sequence>
<dbReference type="Pfam" id="PF13359">
    <property type="entry name" value="DDE_Tnp_4"/>
    <property type="match status" value="1"/>
</dbReference>
<dbReference type="EMBL" id="LATX01001952">
    <property type="protein sequence ID" value="KTB35941.1"/>
    <property type="molecule type" value="Genomic_DNA"/>
</dbReference>
<keyword evidence="2" id="KW-0479">Metal-binding</keyword>
<evidence type="ECO:0000256" key="2">
    <source>
        <dbReference type="ARBA" id="ARBA00022723"/>
    </source>
</evidence>
<proteinExistence type="predicted"/>
<comment type="caution">
    <text evidence="4">The sequence shown here is derived from an EMBL/GenBank/DDBJ whole genome shotgun (WGS) entry which is preliminary data.</text>
</comment>
<organism evidence="4 5">
    <name type="scientific">Moniliophthora roreri</name>
    <name type="common">Frosty pod rot fungus</name>
    <name type="synonym">Monilia roreri</name>
    <dbReference type="NCBI Taxonomy" id="221103"/>
    <lineage>
        <taxon>Eukaryota</taxon>
        <taxon>Fungi</taxon>
        <taxon>Dikarya</taxon>
        <taxon>Basidiomycota</taxon>
        <taxon>Agaricomycotina</taxon>
        <taxon>Agaricomycetes</taxon>
        <taxon>Agaricomycetidae</taxon>
        <taxon>Agaricales</taxon>
        <taxon>Marasmiineae</taxon>
        <taxon>Marasmiaceae</taxon>
        <taxon>Moniliophthora</taxon>
    </lineage>
</organism>
<name>A0A0W0FI44_MONRR</name>
<protein>
    <recommendedName>
        <fullName evidence="3">DDE Tnp4 domain-containing protein</fullName>
    </recommendedName>
</protein>
<evidence type="ECO:0000313" key="4">
    <source>
        <dbReference type="EMBL" id="KTB35941.1"/>
    </source>
</evidence>
<evidence type="ECO:0000259" key="3">
    <source>
        <dbReference type="Pfam" id="PF13359"/>
    </source>
</evidence>
<feature type="domain" description="DDE Tnp4" evidence="3">
    <location>
        <begin position="14"/>
        <end position="123"/>
    </location>
</feature>
<dbReference type="InterPro" id="IPR027806">
    <property type="entry name" value="HARBI1_dom"/>
</dbReference>
<reference evidence="4 5" key="1">
    <citation type="submission" date="2015-12" db="EMBL/GenBank/DDBJ databases">
        <title>Draft genome sequence of Moniliophthora roreri, the causal agent of frosty pod rot of cacao.</title>
        <authorList>
            <person name="Aime M.C."/>
            <person name="Diaz-Valderrama J.R."/>
            <person name="Kijpornyongpan T."/>
            <person name="Phillips-Mora W."/>
        </authorList>
    </citation>
    <scope>NUCLEOTIDE SEQUENCE [LARGE SCALE GENOMIC DNA]</scope>
    <source>
        <strain evidence="4 5">MCA 2952</strain>
    </source>
</reference>
<evidence type="ECO:0000313" key="5">
    <source>
        <dbReference type="Proteomes" id="UP000054988"/>
    </source>
</evidence>
<dbReference type="GO" id="GO:0046872">
    <property type="term" value="F:metal ion binding"/>
    <property type="evidence" value="ECO:0007669"/>
    <property type="project" value="UniProtKB-KW"/>
</dbReference>
<gene>
    <name evidence="4" type="ORF">WG66_11481</name>
</gene>
<dbReference type="AlphaFoldDB" id="A0A0W0FI44"/>
<comment type="cofactor">
    <cofactor evidence="1">
        <name>a divalent metal cation</name>
        <dbReference type="ChEBI" id="CHEBI:60240"/>
    </cofactor>
</comment>
<dbReference type="Proteomes" id="UP000054988">
    <property type="component" value="Unassembled WGS sequence"/>
</dbReference>
<accession>A0A0W0FI44</accession>